<dbReference type="SUPFAM" id="SSF46689">
    <property type="entry name" value="Homeodomain-like"/>
    <property type="match status" value="1"/>
</dbReference>
<dbReference type="Gene3D" id="1.10.10.60">
    <property type="entry name" value="Homeodomain-like"/>
    <property type="match status" value="1"/>
</dbReference>
<comment type="subcellular location">
    <subcellularLocation>
        <location evidence="1">Nucleus</location>
    </subcellularLocation>
</comment>
<evidence type="ECO:0000256" key="1">
    <source>
        <dbReference type="ARBA" id="ARBA00004123"/>
    </source>
</evidence>
<organism evidence="3 4">
    <name type="scientific">Ignelater luminosus</name>
    <name type="common">Cucubano</name>
    <name type="synonym">Pyrophorus luminosus</name>
    <dbReference type="NCBI Taxonomy" id="2038154"/>
    <lineage>
        <taxon>Eukaryota</taxon>
        <taxon>Metazoa</taxon>
        <taxon>Ecdysozoa</taxon>
        <taxon>Arthropoda</taxon>
        <taxon>Hexapoda</taxon>
        <taxon>Insecta</taxon>
        <taxon>Pterygota</taxon>
        <taxon>Neoptera</taxon>
        <taxon>Endopterygota</taxon>
        <taxon>Coleoptera</taxon>
        <taxon>Polyphaga</taxon>
        <taxon>Elateriformia</taxon>
        <taxon>Elateroidea</taxon>
        <taxon>Elateridae</taxon>
        <taxon>Agrypninae</taxon>
        <taxon>Pyrophorini</taxon>
        <taxon>Ignelater</taxon>
    </lineage>
</organism>
<evidence type="ECO:0000313" key="4">
    <source>
        <dbReference type="Proteomes" id="UP000801492"/>
    </source>
</evidence>
<comment type="caution">
    <text evidence="3">The sequence shown here is derived from an EMBL/GenBank/DDBJ whole genome shotgun (WGS) entry which is preliminary data.</text>
</comment>
<dbReference type="GO" id="GO:0005634">
    <property type="term" value="C:nucleus"/>
    <property type="evidence" value="ECO:0007669"/>
    <property type="project" value="UniProtKB-SubCell"/>
</dbReference>
<dbReference type="AlphaFoldDB" id="A0A8K0CAU6"/>
<protein>
    <recommendedName>
        <fullName evidence="2">HTH psq-type domain-containing protein</fullName>
    </recommendedName>
</protein>
<dbReference type="GO" id="GO:0003677">
    <property type="term" value="F:DNA binding"/>
    <property type="evidence" value="ECO:0007669"/>
    <property type="project" value="InterPro"/>
</dbReference>
<dbReference type="InterPro" id="IPR009057">
    <property type="entry name" value="Homeodomain-like_sf"/>
</dbReference>
<dbReference type="EMBL" id="VTPC01090288">
    <property type="protein sequence ID" value="KAF2883839.1"/>
    <property type="molecule type" value="Genomic_DNA"/>
</dbReference>
<evidence type="ECO:0000313" key="3">
    <source>
        <dbReference type="EMBL" id="KAF2883839.1"/>
    </source>
</evidence>
<name>A0A8K0CAU6_IGNLU</name>
<accession>A0A8K0CAU6</accession>
<dbReference type="Proteomes" id="UP000801492">
    <property type="component" value="Unassembled WGS sequence"/>
</dbReference>
<gene>
    <name evidence="3" type="ORF">ILUMI_22341</name>
</gene>
<keyword evidence="4" id="KW-1185">Reference proteome</keyword>
<dbReference type="InterPro" id="IPR007889">
    <property type="entry name" value="HTH_Psq"/>
</dbReference>
<reference evidence="3" key="1">
    <citation type="submission" date="2019-08" db="EMBL/GenBank/DDBJ databases">
        <title>The genome of the North American firefly Photinus pyralis.</title>
        <authorList>
            <consortium name="Photinus pyralis genome working group"/>
            <person name="Fallon T.R."/>
            <person name="Sander Lower S.E."/>
            <person name="Weng J.-K."/>
        </authorList>
    </citation>
    <scope>NUCLEOTIDE SEQUENCE</scope>
    <source>
        <strain evidence="3">TRF0915ILg1</strain>
        <tissue evidence="3">Whole body</tissue>
    </source>
</reference>
<dbReference type="Pfam" id="PF05225">
    <property type="entry name" value="HTH_psq"/>
    <property type="match status" value="1"/>
</dbReference>
<proteinExistence type="predicted"/>
<sequence>MEEEEIRLLEDGIFNDRDAADSGGIRLECLSVTAGDVTLVGGNSTPDRMERAVREILINKVSIRETSRIYNISKSALQRAVEKAKQLPNAEEFKH</sequence>
<feature type="domain" description="HTH psq-type" evidence="2">
    <location>
        <begin position="45"/>
        <end position="83"/>
    </location>
</feature>
<evidence type="ECO:0000259" key="2">
    <source>
        <dbReference type="Pfam" id="PF05225"/>
    </source>
</evidence>